<dbReference type="AlphaFoldDB" id="A0A3E3DYT0"/>
<evidence type="ECO:0000259" key="2">
    <source>
        <dbReference type="Pfam" id="PF00016"/>
    </source>
</evidence>
<evidence type="ECO:0000313" key="4">
    <source>
        <dbReference type="EMBL" id="RGD73858.1"/>
    </source>
</evidence>
<dbReference type="GO" id="GO:0015977">
    <property type="term" value="P:carbon fixation"/>
    <property type="evidence" value="ECO:0007669"/>
    <property type="project" value="InterPro"/>
</dbReference>
<evidence type="ECO:0000256" key="1">
    <source>
        <dbReference type="RuleBase" id="RU003834"/>
    </source>
</evidence>
<dbReference type="GO" id="GO:0016984">
    <property type="term" value="F:ribulose-bisphosphate carboxylase activity"/>
    <property type="evidence" value="ECO:0007669"/>
    <property type="project" value="InterPro"/>
</dbReference>
<dbReference type="Pfam" id="PF00016">
    <property type="entry name" value="RuBisCO_large"/>
    <property type="match status" value="1"/>
</dbReference>
<accession>A0A3E3DYT0</accession>
<comment type="caution">
    <text evidence="4">The sequence shown here is derived from an EMBL/GenBank/DDBJ whole genome shotgun (WGS) entry which is preliminary data.</text>
</comment>
<evidence type="ECO:0000313" key="5">
    <source>
        <dbReference type="Proteomes" id="UP000261212"/>
    </source>
</evidence>
<feature type="domain" description="Ribulose bisphosphate carboxylase large subunit ferrodoxin-like N-terminal" evidence="3">
    <location>
        <begin position="21"/>
        <end position="136"/>
    </location>
</feature>
<dbReference type="Gene3D" id="3.20.20.110">
    <property type="entry name" value="Ribulose bisphosphate carboxylase, large subunit, C-terminal domain"/>
    <property type="match status" value="1"/>
</dbReference>
<dbReference type="InterPro" id="IPR036422">
    <property type="entry name" value="RuBisCO_lsu_N_sf"/>
</dbReference>
<dbReference type="GO" id="GO:0000287">
    <property type="term" value="F:magnesium ion binding"/>
    <property type="evidence" value="ECO:0007669"/>
    <property type="project" value="InterPro"/>
</dbReference>
<dbReference type="InterPro" id="IPR033966">
    <property type="entry name" value="RuBisCO"/>
</dbReference>
<proteinExistence type="inferred from homology"/>
<dbReference type="PANTHER" id="PTHR42704:SF17">
    <property type="entry name" value="RIBULOSE BISPHOSPHATE CARBOXYLASE LARGE CHAIN"/>
    <property type="match status" value="1"/>
</dbReference>
<dbReference type="Proteomes" id="UP000261212">
    <property type="component" value="Unassembled WGS sequence"/>
</dbReference>
<protein>
    <submittedName>
        <fullName evidence="4">Ribulose 1,5-bisphosphate carboxylase</fullName>
    </submittedName>
</protein>
<dbReference type="InterPro" id="IPR017443">
    <property type="entry name" value="RuBisCO_lsu_fd_N"/>
</dbReference>
<dbReference type="InterPro" id="IPR000685">
    <property type="entry name" value="RuBisCO_lsu_C"/>
</dbReference>
<organism evidence="4 5">
    <name type="scientific">Anaerofustis stercorihominis</name>
    <dbReference type="NCBI Taxonomy" id="214853"/>
    <lineage>
        <taxon>Bacteria</taxon>
        <taxon>Bacillati</taxon>
        <taxon>Bacillota</taxon>
        <taxon>Clostridia</taxon>
        <taxon>Eubacteriales</taxon>
        <taxon>Eubacteriaceae</taxon>
        <taxon>Anaerofustis</taxon>
    </lineage>
</organism>
<evidence type="ECO:0000259" key="3">
    <source>
        <dbReference type="Pfam" id="PF02788"/>
    </source>
</evidence>
<reference evidence="4 5" key="1">
    <citation type="submission" date="2018-08" db="EMBL/GenBank/DDBJ databases">
        <title>A genome reference for cultivated species of the human gut microbiota.</title>
        <authorList>
            <person name="Zou Y."/>
            <person name="Xue W."/>
            <person name="Luo G."/>
        </authorList>
    </citation>
    <scope>NUCLEOTIDE SEQUENCE [LARGE SCALE GENOMIC DNA]</scope>
    <source>
        <strain evidence="4 5">AM25-6</strain>
    </source>
</reference>
<dbReference type="SUPFAM" id="SSF51649">
    <property type="entry name" value="RuBisCo, C-terminal domain"/>
    <property type="match status" value="1"/>
</dbReference>
<dbReference type="CDD" id="cd08205">
    <property type="entry name" value="RuBisCO_IV_RLP"/>
    <property type="match status" value="1"/>
</dbReference>
<dbReference type="PANTHER" id="PTHR42704">
    <property type="entry name" value="RIBULOSE BISPHOSPHATE CARBOXYLASE"/>
    <property type="match status" value="1"/>
</dbReference>
<dbReference type="RefSeq" id="WP_117532474.1">
    <property type="nucleotide sequence ID" value="NZ_JANJZK010000010.1"/>
</dbReference>
<dbReference type="EMBL" id="QUSM01000004">
    <property type="protein sequence ID" value="RGD73858.1"/>
    <property type="molecule type" value="Genomic_DNA"/>
</dbReference>
<dbReference type="InterPro" id="IPR036376">
    <property type="entry name" value="RuBisCO_lsu_C_sf"/>
</dbReference>
<dbReference type="SFLD" id="SFLDG00301">
    <property type="entry name" value="RuBisCO-like_proteins"/>
    <property type="match status" value="1"/>
</dbReference>
<gene>
    <name evidence="4" type="ORF">DW687_08775</name>
</gene>
<dbReference type="SUPFAM" id="SSF54966">
    <property type="entry name" value="RuBisCO, large subunit, small (N-terminal) domain"/>
    <property type="match status" value="1"/>
</dbReference>
<dbReference type="Gene3D" id="3.30.70.150">
    <property type="entry name" value="RuBisCO large subunit, N-terminal domain"/>
    <property type="match status" value="1"/>
</dbReference>
<dbReference type="SFLD" id="SFLDS00014">
    <property type="entry name" value="RuBisCO"/>
    <property type="match status" value="1"/>
</dbReference>
<comment type="similarity">
    <text evidence="1">Belongs to the RuBisCO large chain family.</text>
</comment>
<feature type="domain" description="Ribulose bisphosphate carboxylase large subunit C-terminal" evidence="2">
    <location>
        <begin position="149"/>
        <end position="428"/>
    </location>
</feature>
<sequence length="443" mass="48649">MSNVKMTYDPTMFELSDNIDRDNFIIATYAYQGKTTTNALKQSFALAVEQSTGTWLPVPEETPEVRKEHVARVCGIYEVPNHSWCIPDDTKERAWIIQIGFPVANFSVQFAMLLTATVGNISGGGKLKLVDISFPKCWLEAFDGPKYGVEGVRELLGVKERPLVNNMIKPCCGLTPEVTADIAYEVALGGVDLIKDDELIANAAYSKIEDRVSAVMDALKRADDKKGEKTIYTFNITDTPDQAKRNAEKAIKAGANGLMLNCWTLGLDACRDIIKEFDVPFLFHPDLTGSLYVSHDYGLSTELIQAKLPRLAGFDMGIVLSPYGKFPMIEDKFQQVCMTHLAPYHNIKRSLPMPGGGTTQGHIEEVMTKFGTDVVIAAGGAVIGHPDGAVAGGKAFRQGIDIVMNGGHLNDEETVKQYPELKAALDAFGLYEEEKHGIFDLKE</sequence>
<name>A0A3E3DYT0_9FIRM</name>
<dbReference type="Pfam" id="PF02788">
    <property type="entry name" value="RuBisCO_large_N"/>
    <property type="match status" value="1"/>
</dbReference>